<proteinExistence type="predicted"/>
<dbReference type="AlphaFoldDB" id="A0A2C6MII7"/>
<dbReference type="Gene3D" id="3.40.190.10">
    <property type="entry name" value="Periplasmic binding protein-like II"/>
    <property type="match status" value="1"/>
</dbReference>
<comment type="caution">
    <text evidence="1">The sequence shown here is derived from an EMBL/GenBank/DDBJ whole genome shotgun (WGS) entry which is preliminary data.</text>
</comment>
<reference evidence="1 2" key="1">
    <citation type="submission" date="2013-09" db="EMBL/GenBank/DDBJ databases">
        <title>Biodegradation of hydrocarbons in the deep terrestrial subsurface : characterization of a microbial consortium composed of two Desulfotomaculum species originating from a deep geological formation.</title>
        <authorList>
            <person name="Aullo T."/>
            <person name="Berlendis S."/>
            <person name="Lascourreges J.-F."/>
            <person name="Dessort D."/>
            <person name="Saint-Laurent S."/>
            <person name="Schraauwers B."/>
            <person name="Mas J."/>
            <person name="Magot M."/>
            <person name="Ranchou-Peyruse A."/>
        </authorList>
    </citation>
    <scope>NUCLEOTIDE SEQUENCE [LARGE SCALE GENOMIC DNA]</scope>
    <source>
        <strain evidence="1 2">Bs107</strain>
    </source>
</reference>
<keyword evidence="2" id="KW-1185">Reference proteome</keyword>
<evidence type="ECO:0000313" key="1">
    <source>
        <dbReference type="EMBL" id="PHJ39343.1"/>
    </source>
</evidence>
<name>A0A2C6MII7_9FIRM</name>
<gene>
    <name evidence="1" type="ORF">P378_03770</name>
</gene>
<dbReference type="Proteomes" id="UP000222564">
    <property type="component" value="Unassembled WGS sequence"/>
</dbReference>
<evidence type="ECO:0000313" key="2">
    <source>
        <dbReference type="Proteomes" id="UP000222564"/>
    </source>
</evidence>
<protein>
    <submittedName>
        <fullName evidence="1">Uncharacterized protein</fullName>
    </submittedName>
</protein>
<dbReference type="EMBL" id="AWQQ01000024">
    <property type="protein sequence ID" value="PHJ39343.1"/>
    <property type="molecule type" value="Genomic_DNA"/>
</dbReference>
<accession>A0A2C6MII7</accession>
<organism evidence="1 2">
    <name type="scientific">Desulforamulus profundi</name>
    <dbReference type="NCBI Taxonomy" id="1383067"/>
    <lineage>
        <taxon>Bacteria</taxon>
        <taxon>Bacillati</taxon>
        <taxon>Bacillota</taxon>
        <taxon>Clostridia</taxon>
        <taxon>Eubacteriales</taxon>
        <taxon>Peptococcaceae</taxon>
        <taxon>Desulforamulus</taxon>
    </lineage>
</organism>
<sequence length="56" mass="6531">MLFDELLVPELVDKYYIFAIAIRKNAPNPEMAWVFLDLILSKTSRQLLEDCGLIPY</sequence>
<dbReference type="RefSeq" id="WP_238472823.1">
    <property type="nucleotide sequence ID" value="NZ_AWQQ01000024.1"/>
</dbReference>
<dbReference type="SUPFAM" id="SSF53850">
    <property type="entry name" value="Periplasmic binding protein-like II"/>
    <property type="match status" value="1"/>
</dbReference>